<feature type="region of interest" description="Disordered" evidence="1">
    <location>
        <begin position="424"/>
        <end position="450"/>
    </location>
</feature>
<feature type="region of interest" description="Disordered" evidence="1">
    <location>
        <begin position="527"/>
        <end position="556"/>
    </location>
</feature>
<evidence type="ECO:0000313" key="3">
    <source>
        <dbReference type="Proteomes" id="UP000291343"/>
    </source>
</evidence>
<dbReference type="InParanoid" id="A0A482X8A2"/>
<keyword evidence="3" id="KW-1185">Reference proteome</keyword>
<feature type="region of interest" description="Disordered" evidence="1">
    <location>
        <begin position="314"/>
        <end position="340"/>
    </location>
</feature>
<feature type="region of interest" description="Disordered" evidence="1">
    <location>
        <begin position="362"/>
        <end position="382"/>
    </location>
</feature>
<feature type="compositionally biased region" description="Polar residues" evidence="1">
    <location>
        <begin position="469"/>
        <end position="493"/>
    </location>
</feature>
<reference evidence="2 3" key="1">
    <citation type="journal article" date="2017" name="Gigascience">
        <title>Genome sequence of the small brown planthopper, Laodelphax striatellus.</title>
        <authorList>
            <person name="Zhu J."/>
            <person name="Jiang F."/>
            <person name="Wang X."/>
            <person name="Yang P."/>
            <person name="Bao Y."/>
            <person name="Zhao W."/>
            <person name="Wang W."/>
            <person name="Lu H."/>
            <person name="Wang Q."/>
            <person name="Cui N."/>
            <person name="Li J."/>
            <person name="Chen X."/>
            <person name="Luo L."/>
            <person name="Yu J."/>
            <person name="Kang L."/>
            <person name="Cui F."/>
        </authorList>
    </citation>
    <scope>NUCLEOTIDE SEQUENCE [LARGE SCALE GENOMIC DNA]</scope>
    <source>
        <strain evidence="2">Lst14</strain>
    </source>
</reference>
<protein>
    <submittedName>
        <fullName evidence="2">Uncharacterized protein</fullName>
    </submittedName>
</protein>
<evidence type="ECO:0000313" key="2">
    <source>
        <dbReference type="EMBL" id="RZF41973.1"/>
    </source>
</evidence>
<accession>A0A482X8A2</accession>
<dbReference type="OrthoDB" id="6628357at2759"/>
<dbReference type="Proteomes" id="UP000291343">
    <property type="component" value="Unassembled WGS sequence"/>
</dbReference>
<comment type="caution">
    <text evidence="2">The sequence shown here is derived from an EMBL/GenBank/DDBJ whole genome shotgun (WGS) entry which is preliminary data.</text>
</comment>
<feature type="compositionally biased region" description="Low complexity" evidence="1">
    <location>
        <begin position="317"/>
        <end position="327"/>
    </location>
</feature>
<evidence type="ECO:0000256" key="1">
    <source>
        <dbReference type="SAM" id="MobiDB-lite"/>
    </source>
</evidence>
<name>A0A482X8A2_LAOST</name>
<feature type="region of interest" description="Disordered" evidence="1">
    <location>
        <begin position="195"/>
        <end position="234"/>
    </location>
</feature>
<sequence length="602" mass="64713">MDAVYKTNTKSRPVVACGAPTLNHAPHYHLHVLHSTRSPILLISFCSFSAYWLKERNRALECDQTNLTSQLKTLEPKKYKLVKRLRIDTKRCCIKQGACSGDAQREMRCSGVGVGVGSVSAPLRQCFGIGCRRRSQSERVRVSWRRDVVVMGERDAPPASAVCSPPSPATKRDKPTTLQILNKVPFYRNVSGRLSFSDKSSKNKDGGNSQPVTVNGGGTTTPSPSIPNGGSNFSSISKKITSGFRRPHSIASTPAELDLDDDGGFESWKARGSCEGLSQLQEIIRRREAEVKAAVAAATAAARAARAANGSIVRNGTSSPVSLVSTPSPQPSFIRNQQAQRPTTLLPPSRIATNDMWMTSSASSSSLVAPPPSSCDSSESMDPITPAPVIKRSLSTSSDLDFASEYHNIISSFPLYTPPTGPLLSSSNGDVSATGHHPRQRLGSSSGMVSSATVPAGLASWSYRPQTVSTPVIQTPGQISRNPRPSHSQTWSQARRPHSVASPSDPGYRSLPSATSSELLNRRLSLPTPTHLLPTTGPKPSPTFHGLPFSSGSSHRPTRAASQALLLLLQSQRNGFNFMDDKVALLIDILDTQERFAQVQCT</sequence>
<organism evidence="2 3">
    <name type="scientific">Laodelphax striatellus</name>
    <name type="common">Small brown planthopper</name>
    <name type="synonym">Delphax striatella</name>
    <dbReference type="NCBI Taxonomy" id="195883"/>
    <lineage>
        <taxon>Eukaryota</taxon>
        <taxon>Metazoa</taxon>
        <taxon>Ecdysozoa</taxon>
        <taxon>Arthropoda</taxon>
        <taxon>Hexapoda</taxon>
        <taxon>Insecta</taxon>
        <taxon>Pterygota</taxon>
        <taxon>Neoptera</taxon>
        <taxon>Paraneoptera</taxon>
        <taxon>Hemiptera</taxon>
        <taxon>Auchenorrhyncha</taxon>
        <taxon>Fulgoroidea</taxon>
        <taxon>Delphacidae</taxon>
        <taxon>Criomorphinae</taxon>
        <taxon>Laodelphax</taxon>
    </lineage>
</organism>
<gene>
    <name evidence="2" type="ORF">LSTR_LSTR009931</name>
</gene>
<proteinExistence type="predicted"/>
<feature type="region of interest" description="Disordered" evidence="1">
    <location>
        <begin position="156"/>
        <end position="177"/>
    </location>
</feature>
<dbReference type="AlphaFoldDB" id="A0A482X8A2"/>
<feature type="compositionally biased region" description="Low complexity" evidence="1">
    <location>
        <begin position="220"/>
        <end position="234"/>
    </location>
</feature>
<dbReference type="EMBL" id="QKKF02015777">
    <property type="protein sequence ID" value="RZF41973.1"/>
    <property type="molecule type" value="Genomic_DNA"/>
</dbReference>
<feature type="region of interest" description="Disordered" evidence="1">
    <location>
        <begin position="469"/>
        <end position="513"/>
    </location>
</feature>
<feature type="compositionally biased region" description="Low complexity" evidence="1">
    <location>
        <begin position="527"/>
        <end position="538"/>
    </location>
</feature>
<dbReference type="STRING" id="195883.A0A482X8A2"/>